<evidence type="ECO:0000256" key="3">
    <source>
        <dbReference type="ARBA" id="ARBA00022692"/>
    </source>
</evidence>
<evidence type="ECO:0000256" key="6">
    <source>
        <dbReference type="RuleBase" id="RU367008"/>
    </source>
</evidence>
<comment type="function">
    <text evidence="6">Subunit of the oligosaccharyl transferase (OST) complex that catalyzes the initial transfer of a defined glycan (Glc(3)Man(9)GlcNAc(2) in eukaryotes) from the lipid carrier dolichol-pyrophosphate to an asparagine residue within an Asn-X-Ser/Thr consensus motif in nascent polypeptide chains, the first step in protein N-glycosylation. N-glycosylation occurs cotranslationally and the complex associates with the Sec61 complex at the channel-forming translocon complex that mediates protein translocation across the endoplasmic reticulum (ER). All subunits are required for a maximal enzyme activity.</text>
</comment>
<dbReference type="OrthoDB" id="5371169at2759"/>
<evidence type="ECO:0000256" key="5">
    <source>
        <dbReference type="ARBA" id="ARBA00023136"/>
    </source>
</evidence>
<reference evidence="7 8" key="1">
    <citation type="journal article" date="2016" name="Genome Biol. Evol.">
        <title>Divergent and convergent evolution of fungal pathogenicity.</title>
        <authorList>
            <person name="Shang Y."/>
            <person name="Xiao G."/>
            <person name="Zheng P."/>
            <person name="Cen K."/>
            <person name="Zhan S."/>
            <person name="Wang C."/>
        </authorList>
    </citation>
    <scope>NUCLEOTIDE SEQUENCE [LARGE SCALE GENOMIC DNA]</scope>
    <source>
        <strain evidence="7 8">ARSEF 7405</strain>
    </source>
</reference>
<comment type="subunit">
    <text evidence="6">Component of the oligosaccharyltransferase (OST) complex.</text>
</comment>
<name>A0A168BTL4_9EURO</name>
<proteinExistence type="inferred from homology"/>
<dbReference type="GO" id="GO:0008250">
    <property type="term" value="C:oligosaccharyltransferase complex"/>
    <property type="evidence" value="ECO:0007669"/>
    <property type="project" value="UniProtKB-UniRule"/>
</dbReference>
<keyword evidence="8" id="KW-1185">Reference proteome</keyword>
<dbReference type="AlphaFoldDB" id="A0A168BTL4"/>
<organism evidence="7 8">
    <name type="scientific">Ascosphaera apis ARSEF 7405</name>
    <dbReference type="NCBI Taxonomy" id="392613"/>
    <lineage>
        <taxon>Eukaryota</taxon>
        <taxon>Fungi</taxon>
        <taxon>Dikarya</taxon>
        <taxon>Ascomycota</taxon>
        <taxon>Pezizomycotina</taxon>
        <taxon>Eurotiomycetes</taxon>
        <taxon>Eurotiomycetidae</taxon>
        <taxon>Onygenales</taxon>
        <taxon>Ascosphaeraceae</taxon>
        <taxon>Ascosphaera</taxon>
    </lineage>
</organism>
<accession>A0A168BTL4</accession>
<evidence type="ECO:0000313" key="7">
    <source>
        <dbReference type="EMBL" id="KZZ95725.1"/>
    </source>
</evidence>
<feature type="transmembrane region" description="Helical" evidence="6">
    <location>
        <begin position="21"/>
        <end position="40"/>
    </location>
</feature>
<keyword evidence="4 6" id="KW-1133">Transmembrane helix</keyword>
<comment type="caution">
    <text evidence="7">The sequence shown here is derived from an EMBL/GenBank/DDBJ whole genome shotgun (WGS) entry which is preliminary data.</text>
</comment>
<protein>
    <recommendedName>
        <fullName evidence="6">Dolichyl-diphosphooligosaccharide-protein glycosyltransferase subunit OST5</fullName>
    </recommendedName>
</protein>
<evidence type="ECO:0000256" key="1">
    <source>
        <dbReference type="ARBA" id="ARBA00004141"/>
    </source>
</evidence>
<sequence>MSLNELWTASNSEFSPLVTKYLQLPLAFILLAFGVILTGSVALSRSIIGCAACTSAAAIAFGFGVVYLSRATGTYI</sequence>
<gene>
    <name evidence="7" type="ORF">AAP_01401</name>
</gene>
<dbReference type="EMBL" id="AZGZ01000004">
    <property type="protein sequence ID" value="KZZ95725.1"/>
    <property type="molecule type" value="Genomic_DNA"/>
</dbReference>
<keyword evidence="5 6" id="KW-0472">Membrane</keyword>
<comment type="subcellular location">
    <subcellularLocation>
        <location evidence="1 6">Membrane</location>
        <topology evidence="1 6">Multi-pass membrane protein</topology>
    </subcellularLocation>
</comment>
<dbReference type="GO" id="GO:0006487">
    <property type="term" value="P:protein N-linked glycosylation"/>
    <property type="evidence" value="ECO:0007669"/>
    <property type="project" value="UniProtKB-UniRule"/>
</dbReference>
<feature type="transmembrane region" description="Helical" evidence="6">
    <location>
        <begin position="46"/>
        <end position="68"/>
    </location>
</feature>
<dbReference type="Proteomes" id="UP000242877">
    <property type="component" value="Unassembled WGS sequence"/>
</dbReference>
<evidence type="ECO:0000313" key="8">
    <source>
        <dbReference type="Proteomes" id="UP000242877"/>
    </source>
</evidence>
<keyword evidence="3 6" id="KW-0812">Transmembrane</keyword>
<evidence type="ECO:0000256" key="4">
    <source>
        <dbReference type="ARBA" id="ARBA00022989"/>
    </source>
</evidence>
<dbReference type="VEuPathDB" id="FungiDB:AAP_01401"/>
<dbReference type="InterPro" id="IPR007915">
    <property type="entry name" value="TMEM258/Ost5"/>
</dbReference>
<dbReference type="Pfam" id="PF05251">
    <property type="entry name" value="Ost5"/>
    <property type="match status" value="1"/>
</dbReference>
<evidence type="ECO:0000256" key="2">
    <source>
        <dbReference type="ARBA" id="ARBA00009825"/>
    </source>
</evidence>
<comment type="similarity">
    <text evidence="2 6">Belongs to the OST5 family.</text>
</comment>